<proteinExistence type="predicted"/>
<evidence type="ECO:0000256" key="2">
    <source>
        <dbReference type="ARBA" id="ARBA00022679"/>
    </source>
</evidence>
<dbReference type="InterPro" id="IPR029063">
    <property type="entry name" value="SAM-dependent_MTases_sf"/>
</dbReference>
<evidence type="ECO:0000313" key="4">
    <source>
        <dbReference type="EMBL" id="MPM14540.1"/>
    </source>
</evidence>
<evidence type="ECO:0000256" key="1">
    <source>
        <dbReference type="ARBA" id="ARBA00022603"/>
    </source>
</evidence>
<dbReference type="GO" id="GO:0032259">
    <property type="term" value="P:methylation"/>
    <property type="evidence" value="ECO:0007669"/>
    <property type="project" value="UniProtKB-KW"/>
</dbReference>
<comment type="caution">
    <text evidence="4">The sequence shown here is derived from an EMBL/GenBank/DDBJ whole genome shotgun (WGS) entry which is preliminary data.</text>
</comment>
<dbReference type="Pfam" id="PF13649">
    <property type="entry name" value="Methyltransf_25"/>
    <property type="match status" value="1"/>
</dbReference>
<organism evidence="4">
    <name type="scientific">bioreactor metagenome</name>
    <dbReference type="NCBI Taxonomy" id="1076179"/>
    <lineage>
        <taxon>unclassified sequences</taxon>
        <taxon>metagenomes</taxon>
        <taxon>ecological metagenomes</taxon>
    </lineage>
</organism>
<evidence type="ECO:0000259" key="3">
    <source>
        <dbReference type="Pfam" id="PF13649"/>
    </source>
</evidence>
<dbReference type="GO" id="GO:0008168">
    <property type="term" value="F:methyltransferase activity"/>
    <property type="evidence" value="ECO:0007669"/>
    <property type="project" value="UniProtKB-KW"/>
</dbReference>
<keyword evidence="2" id="KW-0808">Transferase</keyword>
<keyword evidence="1" id="KW-0489">Methyltransferase</keyword>
<dbReference type="CDD" id="cd02440">
    <property type="entry name" value="AdoMet_MTases"/>
    <property type="match status" value="1"/>
</dbReference>
<dbReference type="PANTHER" id="PTHR43861:SF1">
    <property type="entry name" value="TRANS-ACONITATE 2-METHYLTRANSFERASE"/>
    <property type="match status" value="1"/>
</dbReference>
<dbReference type="EMBL" id="VSSQ01002297">
    <property type="protein sequence ID" value="MPM14540.1"/>
    <property type="molecule type" value="Genomic_DNA"/>
</dbReference>
<feature type="domain" description="Methyltransferase" evidence="3">
    <location>
        <begin position="38"/>
        <end position="126"/>
    </location>
</feature>
<accession>A0A644XE87</accession>
<name>A0A644XE87_9ZZZZ</name>
<dbReference type="InterPro" id="IPR041698">
    <property type="entry name" value="Methyltransf_25"/>
</dbReference>
<protein>
    <recommendedName>
        <fullName evidence="3">Methyltransferase domain-containing protein</fullName>
    </recommendedName>
</protein>
<dbReference type="PANTHER" id="PTHR43861">
    <property type="entry name" value="TRANS-ACONITATE 2-METHYLTRANSFERASE-RELATED"/>
    <property type="match status" value="1"/>
</dbReference>
<sequence length="194" mass="21988">MPDYYEHHADLFLSTTKDIDMDKQYQMFLPHLKPGARILDAGCGSGRDSLAFLSRGFRVDAFDLSPAMVDAAKALTGLPVRCLSFQQMDYERELDGIWACASLLHVPRTELLSVFHLLNRALNDEGILYCSFKHRDTDFSQDGRSFTCFTVDSFKSFIAQLPAFTLLALEQSADVRKGREEELWLNAVLRKTPV</sequence>
<reference evidence="4" key="1">
    <citation type="submission" date="2019-08" db="EMBL/GenBank/DDBJ databases">
        <authorList>
            <person name="Kucharzyk K."/>
            <person name="Murdoch R.W."/>
            <person name="Higgins S."/>
            <person name="Loffler F."/>
        </authorList>
    </citation>
    <scope>NUCLEOTIDE SEQUENCE</scope>
</reference>
<dbReference type="AlphaFoldDB" id="A0A644XE87"/>
<gene>
    <name evidence="4" type="ORF">SDC9_60904</name>
</gene>
<dbReference type="SUPFAM" id="SSF53335">
    <property type="entry name" value="S-adenosyl-L-methionine-dependent methyltransferases"/>
    <property type="match status" value="1"/>
</dbReference>
<dbReference type="Gene3D" id="3.40.50.150">
    <property type="entry name" value="Vaccinia Virus protein VP39"/>
    <property type="match status" value="1"/>
</dbReference>